<accession>A0A2I0VSW7</accession>
<name>A0A2I0VSW7_9ASPA</name>
<proteinExistence type="predicted"/>
<organism evidence="1 2">
    <name type="scientific">Dendrobium catenatum</name>
    <dbReference type="NCBI Taxonomy" id="906689"/>
    <lineage>
        <taxon>Eukaryota</taxon>
        <taxon>Viridiplantae</taxon>
        <taxon>Streptophyta</taxon>
        <taxon>Embryophyta</taxon>
        <taxon>Tracheophyta</taxon>
        <taxon>Spermatophyta</taxon>
        <taxon>Magnoliopsida</taxon>
        <taxon>Liliopsida</taxon>
        <taxon>Asparagales</taxon>
        <taxon>Orchidaceae</taxon>
        <taxon>Epidendroideae</taxon>
        <taxon>Malaxideae</taxon>
        <taxon>Dendrobiinae</taxon>
        <taxon>Dendrobium</taxon>
    </lineage>
</organism>
<gene>
    <name evidence="1" type="ORF">MA16_Dca006827</name>
</gene>
<sequence>MGGYGGFRRNEGDPKVRKLKMPIFEGDDSHGLIYKVERNLTVNGLTEEERLTTVGLCLEGKALS</sequence>
<reference evidence="1 2" key="2">
    <citation type="journal article" date="2017" name="Nature">
        <title>The Apostasia genome and the evolution of orchids.</title>
        <authorList>
            <person name="Zhang G.Q."/>
            <person name="Liu K.W."/>
            <person name="Li Z."/>
            <person name="Lohaus R."/>
            <person name="Hsiao Y.Y."/>
            <person name="Niu S.C."/>
            <person name="Wang J.Y."/>
            <person name="Lin Y.C."/>
            <person name="Xu Q."/>
            <person name="Chen L.J."/>
            <person name="Yoshida K."/>
            <person name="Fujiwara S."/>
            <person name="Wang Z.W."/>
            <person name="Zhang Y.Q."/>
            <person name="Mitsuda N."/>
            <person name="Wang M."/>
            <person name="Liu G.H."/>
            <person name="Pecoraro L."/>
            <person name="Huang H.X."/>
            <person name="Xiao X.J."/>
            <person name="Lin M."/>
            <person name="Wu X.Y."/>
            <person name="Wu W.L."/>
            <person name="Chen Y.Y."/>
            <person name="Chang S.B."/>
            <person name="Sakamoto S."/>
            <person name="Ohme-Takagi M."/>
            <person name="Yagi M."/>
            <person name="Zeng S.J."/>
            <person name="Shen C.Y."/>
            <person name="Yeh C.M."/>
            <person name="Luo Y.B."/>
            <person name="Tsai W.C."/>
            <person name="Van de Peer Y."/>
            <person name="Liu Z.J."/>
        </authorList>
    </citation>
    <scope>NUCLEOTIDE SEQUENCE [LARGE SCALE GENOMIC DNA]</scope>
    <source>
        <tissue evidence="1">The whole plant</tissue>
    </source>
</reference>
<keyword evidence="2" id="KW-1185">Reference proteome</keyword>
<reference evidence="1 2" key="1">
    <citation type="journal article" date="2016" name="Sci. Rep.">
        <title>The Dendrobium catenatum Lindl. genome sequence provides insights into polysaccharide synthase, floral development and adaptive evolution.</title>
        <authorList>
            <person name="Zhang G.Q."/>
            <person name="Xu Q."/>
            <person name="Bian C."/>
            <person name="Tsai W.C."/>
            <person name="Yeh C.M."/>
            <person name="Liu K.W."/>
            <person name="Yoshida K."/>
            <person name="Zhang L.S."/>
            <person name="Chang S.B."/>
            <person name="Chen F."/>
            <person name="Shi Y."/>
            <person name="Su Y.Y."/>
            <person name="Zhang Y.Q."/>
            <person name="Chen L.J."/>
            <person name="Yin Y."/>
            <person name="Lin M."/>
            <person name="Huang H."/>
            <person name="Deng H."/>
            <person name="Wang Z.W."/>
            <person name="Zhu S.L."/>
            <person name="Zhao X."/>
            <person name="Deng C."/>
            <person name="Niu S.C."/>
            <person name="Huang J."/>
            <person name="Wang M."/>
            <person name="Liu G.H."/>
            <person name="Yang H.J."/>
            <person name="Xiao X.J."/>
            <person name="Hsiao Y.Y."/>
            <person name="Wu W.L."/>
            <person name="Chen Y.Y."/>
            <person name="Mitsuda N."/>
            <person name="Ohme-Takagi M."/>
            <person name="Luo Y.B."/>
            <person name="Van de Peer Y."/>
            <person name="Liu Z.J."/>
        </authorList>
    </citation>
    <scope>NUCLEOTIDE SEQUENCE [LARGE SCALE GENOMIC DNA]</scope>
    <source>
        <tissue evidence="1">The whole plant</tissue>
    </source>
</reference>
<evidence type="ECO:0000313" key="2">
    <source>
        <dbReference type="Proteomes" id="UP000233837"/>
    </source>
</evidence>
<protein>
    <submittedName>
        <fullName evidence="1">Uncharacterized protein</fullName>
    </submittedName>
</protein>
<dbReference type="AlphaFoldDB" id="A0A2I0VSW7"/>
<evidence type="ECO:0000313" key="1">
    <source>
        <dbReference type="EMBL" id="PKU66499.1"/>
    </source>
</evidence>
<dbReference type="EMBL" id="KZ503267">
    <property type="protein sequence ID" value="PKU66499.1"/>
    <property type="molecule type" value="Genomic_DNA"/>
</dbReference>
<dbReference type="Proteomes" id="UP000233837">
    <property type="component" value="Unassembled WGS sequence"/>
</dbReference>